<dbReference type="EMBL" id="CP052758">
    <property type="protein sequence ID" value="QJW38674.1"/>
    <property type="molecule type" value="Genomic_DNA"/>
</dbReference>
<sequence length="653" mass="71380">MGRQTVTDEEFAQAWLDFAANMQSDPHDPLDTSTLTMRVHTPQAPTHPRILLKQGREIVSRLLLPVNVLLAEDERDRRALAEAYERAGHHVTPPVDGWGAALPAHAAEVEHVASWRAWRVSLGRSTALTSRGVIDGVTAGFFLPESNTLVCVLPQWVGPVTEILRWHGFDVENVVDEVPNHVDPNNLTATLRSALALRLLPDTPYTSEAMYGVEEAPASPARSLTPAARGAQVPAEVIAGVEEWLAGKPLDTFLPSGGGSHLRWAHRVPLIDGNQVRTLLALTEPLPVPSEAQEAANWALQVAPEHALFLAAYRLKTTAPAWWRRLPWRKVRVDALVGPGALTAKQANATGQPALCAAVRESKIPAPDLPKGDHEANDGGRLLLAVSALARAGVLGPGKRRLKRRCLICGRNYFVGGVFLETLLAAQTDRLCSCCVYAATLVNGVSGMPALYPWTATREAASWAALRVLTDEGGGPPSRPALSRLVWRDEEDLVRQALLRIPLPKKVAEPREVPPWTTLLQDAGVLAGGWRPSRGVYSTAQDGHPCRSMLERHVDDWLHAHAIKHDVEPAYPYDADLNPTGMRADWLIDDVLVEAAGMMTKTEYADRIERKKRLAAKSGVDLIVLTEDDLGNLERVFARWLETDEEPAPLPPD</sequence>
<evidence type="ECO:0000313" key="2">
    <source>
        <dbReference type="Proteomes" id="UP000451354"/>
    </source>
</evidence>
<protein>
    <submittedName>
        <fullName evidence="1">Uncharacterized protein</fullName>
    </submittedName>
</protein>
<geneLocation type="plasmid" evidence="1 2">
    <name>pCPRO01</name>
</geneLocation>
<reference evidence="2" key="1">
    <citation type="journal article" date="2022" name="Int. J. Syst. Evol. Microbiol.">
        <title>Cellulosimicrobium protaetiae sp. nov., isolated from the gut of the larva of Protaetia brevitarsis seulensis.</title>
        <authorList>
            <person name="Le Han H."/>
            <person name="Nguyen T.T.H."/>
            <person name="Li Z."/>
            <person name="Shin N.R."/>
            <person name="Kim S.G."/>
        </authorList>
    </citation>
    <scope>NUCLEOTIDE SEQUENCE [LARGE SCALE GENOMIC DNA]</scope>
    <source>
        <strain evidence="2">BI34</strain>
    </source>
</reference>
<organism evidence="1 2">
    <name type="scientific">Cellulosimicrobium protaetiae</name>
    <dbReference type="NCBI Taxonomy" id="2587808"/>
    <lineage>
        <taxon>Bacteria</taxon>
        <taxon>Bacillati</taxon>
        <taxon>Actinomycetota</taxon>
        <taxon>Actinomycetes</taxon>
        <taxon>Micrococcales</taxon>
        <taxon>Promicromonosporaceae</taxon>
        <taxon>Cellulosimicrobium</taxon>
    </lineage>
</organism>
<name>A0A6M5UL01_9MICO</name>
<accession>A0A6M5UL01</accession>
<proteinExistence type="predicted"/>
<dbReference type="RefSeq" id="WP_154800620.1">
    <property type="nucleotide sequence ID" value="NZ_CP052758.1"/>
</dbReference>
<evidence type="ECO:0000313" key="1">
    <source>
        <dbReference type="EMBL" id="QJW38674.1"/>
    </source>
</evidence>
<dbReference type="AlphaFoldDB" id="A0A6M5UL01"/>
<dbReference type="KEGG" id="cprt:FIC82_020005"/>
<keyword evidence="2" id="KW-1185">Reference proteome</keyword>
<gene>
    <name evidence="1" type="ORF">FIC82_020005</name>
</gene>
<dbReference type="OrthoDB" id="3893982at2"/>
<keyword evidence="1" id="KW-0614">Plasmid</keyword>
<dbReference type="Proteomes" id="UP000451354">
    <property type="component" value="Plasmid pCPRO01"/>
</dbReference>